<accession>A0ABS7PMT9</accession>
<dbReference type="PIRSF" id="PIRSF012608">
    <property type="entry name" value="UCP012608"/>
    <property type="match status" value="1"/>
</dbReference>
<gene>
    <name evidence="1" type="ORF">K7G82_06990</name>
</gene>
<dbReference type="Pfam" id="PF10094">
    <property type="entry name" value="DUF2332"/>
    <property type="match status" value="1"/>
</dbReference>
<dbReference type="Proteomes" id="UP000706039">
    <property type="component" value="Unassembled WGS sequence"/>
</dbReference>
<sequence length="348" mass="37998">MADAETNLQAFELQARYCDANDAPVTARLCRGIAAAIDAATETGRRILAWPGAPIPDALPLRVAGGFHALWRDGRAPELDDLFVGRETGRDRIADALRVTLAAHDGEIATWLAGPPQTNEPGRSAGLMAGLLMLARRFGPRFELLEIGSSAGLNLLIDRYRFDLGGVMVGPPASPVLIRPEWRGPPPPAATVEIESVRGVDIQPIDPTSAEAERRLLAYIWADHAIRFPRVAAAIEMIREKPVMLDHGDAADWVEARLAEPQQAGVTRVLMHSIVWQYIPAAGQARIEAAMRAAGARASAERPLGWVHLEADRTMNRHDLTVRHWPGTGEPVLHGHAHAHGFWVEWLQ</sequence>
<protein>
    <submittedName>
        <fullName evidence="1">DUF2332 domain-containing protein</fullName>
    </submittedName>
</protein>
<evidence type="ECO:0000313" key="2">
    <source>
        <dbReference type="Proteomes" id="UP000706039"/>
    </source>
</evidence>
<dbReference type="RefSeq" id="WP_222989146.1">
    <property type="nucleotide sequence ID" value="NZ_JAINVV010000004.1"/>
</dbReference>
<proteinExistence type="predicted"/>
<organism evidence="1 2">
    <name type="scientific">Sphingomonas colocasiae</name>
    <dbReference type="NCBI Taxonomy" id="1848973"/>
    <lineage>
        <taxon>Bacteria</taxon>
        <taxon>Pseudomonadati</taxon>
        <taxon>Pseudomonadota</taxon>
        <taxon>Alphaproteobacteria</taxon>
        <taxon>Sphingomonadales</taxon>
        <taxon>Sphingomonadaceae</taxon>
        <taxon>Sphingomonas</taxon>
    </lineage>
</organism>
<comment type="caution">
    <text evidence="1">The sequence shown here is derived from an EMBL/GenBank/DDBJ whole genome shotgun (WGS) entry which is preliminary data.</text>
</comment>
<reference evidence="1 2" key="1">
    <citation type="submission" date="2021-08" db="EMBL/GenBank/DDBJ databases">
        <authorList>
            <person name="Tuo L."/>
        </authorList>
    </citation>
    <scope>NUCLEOTIDE SEQUENCE [LARGE SCALE GENOMIC DNA]</scope>
    <source>
        <strain evidence="1 2">JCM 31229</strain>
    </source>
</reference>
<evidence type="ECO:0000313" key="1">
    <source>
        <dbReference type="EMBL" id="MBY8822030.1"/>
    </source>
</evidence>
<dbReference type="EMBL" id="JAINVV010000004">
    <property type="protein sequence ID" value="MBY8822030.1"/>
    <property type="molecule type" value="Genomic_DNA"/>
</dbReference>
<dbReference type="InterPro" id="IPR011200">
    <property type="entry name" value="UCP012608"/>
</dbReference>
<keyword evidence="2" id="KW-1185">Reference proteome</keyword>
<name>A0ABS7PMT9_9SPHN</name>